<dbReference type="PANTHER" id="PTHR11070">
    <property type="entry name" value="UVRD / RECB / PCRA DNA HELICASE FAMILY MEMBER"/>
    <property type="match status" value="1"/>
</dbReference>
<keyword evidence="13" id="KW-0540">Nuclease</keyword>
<sequence>MEKQSNFTIYNASAGSGKTFTLSLNYLSKLLLSNNIFSFRHILAITFTNKAVGEMKSRILNSLQEFSAYKIGDETSDLFKEVVKKTALQPKEVISKSEKILRFLLDHYAAFEVSTIDAFTHKVIRTFAKDLNLSINFDVELEANELLAEAVDRLINRVGSDEVLTQLLIDYTIEMVNDDKSGNIKSDILETASLILSENDLPYIEALESFSVQDFVETKQNLESQNNELEAQQIEIVKQILAVFDAHDVRAEFKRNSIPKFFEKIINGSPQKKLNIDGTDWMMTIDDPSTYYNKTTPDSVKSTLENLSPQIVAAYEQCKLISAQIRVNEKLCESITQLSVIHLVKIELELLKEEKNLLLISDFNQKINEQIKDQPTPFIYERLGEKFQHYFIDEFQDTSTMQWQNIAPLVENALGTSFNEEQGSATLVGDPKQSIYAWRGGDVHQFMNLIKGETSIPIPPETLTLGSNYRSAKTIVNFNNRFFELAKSQMSSPLIHEIYTDDKLKQVPKKNNKGLVRIKFIDAKLKADELEIYPVEVYQCITEKIEQGFKLNEICVLVRKKDEGISIANYLKSQDINVMSSETLLISANAQVQELTNFLNYLNDHENLEAKHNFLKYHFLNQSQTLDFKTHKSLLQLDFKMFIKALSDYGISFDIQKFQRLGLYNAVEYCLSSLHIEGNAYVQFFLDEVFQFGEKKNNDLTTFLSDWELKSASRSISTSSGFNAVNIMTIHKSKGLEFPVIIYPFANQKYHDIGKSHLWLPLDAKFKIPFGLIKTPGNISGLDFYEKAYQNLIYEKELDCLNVLYVALTRASKELHIFSKNESDHNTKAISNLFKNYIEVEGIQGENDDYFIGETLPQTSAEEDSEQFQLQFFGQDKLEVELVDEVKHSTKNQAVSYGLMLHDLLAKIYTESDIKRITSTLNPDHLDLKFIQQQLEAVVKHPNLAPYFSAEWQSFNERDIFYKGEVFRPDKFCVKDNQVAIIDYKTGDKSKQHEQQLKQYATIFESMNYKVSALILVYISDQIELINL</sequence>
<evidence type="ECO:0000256" key="1">
    <source>
        <dbReference type="ARBA" id="ARBA00022741"/>
    </source>
</evidence>
<dbReference type="Pfam" id="PF00580">
    <property type="entry name" value="UvrD-helicase"/>
    <property type="match status" value="1"/>
</dbReference>
<evidence type="ECO:0000256" key="3">
    <source>
        <dbReference type="ARBA" id="ARBA00022806"/>
    </source>
</evidence>
<dbReference type="GO" id="GO:0005829">
    <property type="term" value="C:cytosol"/>
    <property type="evidence" value="ECO:0007669"/>
    <property type="project" value="TreeGrafter"/>
</dbReference>
<feature type="domain" description="UvrD-like helicase C-terminal" evidence="12">
    <location>
        <begin position="473"/>
        <end position="735"/>
    </location>
</feature>
<comment type="catalytic activity">
    <reaction evidence="6">
        <text>Couples ATP hydrolysis with the unwinding of duplex DNA by translocating in the 3'-5' direction.</text>
        <dbReference type="EC" id="5.6.2.4"/>
    </reaction>
</comment>
<dbReference type="InterPro" id="IPR000212">
    <property type="entry name" value="DNA_helicase_UvrD/REP"/>
</dbReference>
<dbReference type="PANTHER" id="PTHR11070:SF67">
    <property type="entry name" value="DNA 3'-5' HELICASE"/>
    <property type="match status" value="1"/>
</dbReference>
<evidence type="ECO:0000256" key="2">
    <source>
        <dbReference type="ARBA" id="ARBA00022801"/>
    </source>
</evidence>
<evidence type="ECO:0000256" key="7">
    <source>
        <dbReference type="ARBA" id="ARBA00034808"/>
    </source>
</evidence>
<dbReference type="SUPFAM" id="SSF52540">
    <property type="entry name" value="P-loop containing nucleoside triphosphate hydrolases"/>
    <property type="match status" value="1"/>
</dbReference>
<dbReference type="GO" id="GO:0003677">
    <property type="term" value="F:DNA binding"/>
    <property type="evidence" value="ECO:0007669"/>
    <property type="project" value="InterPro"/>
</dbReference>
<evidence type="ECO:0000256" key="8">
    <source>
        <dbReference type="ARBA" id="ARBA00048988"/>
    </source>
</evidence>
<evidence type="ECO:0000256" key="5">
    <source>
        <dbReference type="ARBA" id="ARBA00023235"/>
    </source>
</evidence>
<proteinExistence type="predicted"/>
<dbReference type="InterPro" id="IPR014016">
    <property type="entry name" value="UvrD-like_ATP-bd"/>
</dbReference>
<feature type="binding site" evidence="9">
    <location>
        <begin position="12"/>
        <end position="19"/>
    </location>
    <ligand>
        <name>ATP</name>
        <dbReference type="ChEBI" id="CHEBI:30616"/>
    </ligand>
</feature>
<feature type="domain" description="UvrD-like helicase ATP-binding" evidence="11">
    <location>
        <begin position="1"/>
        <end position="472"/>
    </location>
</feature>
<dbReference type="Gene3D" id="3.40.50.300">
    <property type="entry name" value="P-loop containing nucleotide triphosphate hydrolases"/>
    <property type="match status" value="3"/>
</dbReference>
<protein>
    <recommendedName>
        <fullName evidence="7">DNA 3'-5' helicase</fullName>
        <ecNumber evidence="7">5.6.2.4</ecNumber>
    </recommendedName>
</protein>
<evidence type="ECO:0000256" key="4">
    <source>
        <dbReference type="ARBA" id="ARBA00022840"/>
    </source>
</evidence>
<dbReference type="GO" id="GO:0016887">
    <property type="term" value="F:ATP hydrolysis activity"/>
    <property type="evidence" value="ECO:0007669"/>
    <property type="project" value="RHEA"/>
</dbReference>
<dbReference type="GO" id="GO:0000725">
    <property type="term" value="P:recombinational repair"/>
    <property type="evidence" value="ECO:0007669"/>
    <property type="project" value="TreeGrafter"/>
</dbReference>
<keyword evidence="4 9" id="KW-0067">ATP-binding</keyword>
<dbReference type="PROSITE" id="PS51198">
    <property type="entry name" value="UVRD_HELICASE_ATP_BIND"/>
    <property type="match status" value="1"/>
</dbReference>
<evidence type="ECO:0000256" key="9">
    <source>
        <dbReference type="PROSITE-ProRule" id="PRU00560"/>
    </source>
</evidence>
<organism evidence="13 14">
    <name type="scientific">Psychroflexus salarius</name>
    <dbReference type="NCBI Taxonomy" id="1155689"/>
    <lineage>
        <taxon>Bacteria</taxon>
        <taxon>Pseudomonadati</taxon>
        <taxon>Bacteroidota</taxon>
        <taxon>Flavobacteriia</taxon>
        <taxon>Flavobacteriales</taxon>
        <taxon>Flavobacteriaceae</taxon>
        <taxon>Psychroflexus</taxon>
    </lineage>
</organism>
<dbReference type="RefSeq" id="WP_073192771.1">
    <property type="nucleotide sequence ID" value="NZ_FQTW01000004.1"/>
</dbReference>
<dbReference type="Pfam" id="PF13361">
    <property type="entry name" value="UvrD_C"/>
    <property type="match status" value="2"/>
</dbReference>
<dbReference type="InterPro" id="IPR027417">
    <property type="entry name" value="P-loop_NTPase"/>
</dbReference>
<keyword evidence="3 9" id="KW-0347">Helicase</keyword>
<keyword evidence="13" id="KW-0269">Exonuclease</keyword>
<dbReference type="EMBL" id="FQTW01000004">
    <property type="protein sequence ID" value="SHE68356.1"/>
    <property type="molecule type" value="Genomic_DNA"/>
</dbReference>
<dbReference type="InterPro" id="IPR014017">
    <property type="entry name" value="DNA_helicase_UvrD-like_C"/>
</dbReference>
<evidence type="ECO:0000259" key="11">
    <source>
        <dbReference type="PROSITE" id="PS51198"/>
    </source>
</evidence>
<reference evidence="13 14" key="1">
    <citation type="submission" date="2016-11" db="EMBL/GenBank/DDBJ databases">
        <authorList>
            <person name="Jaros S."/>
            <person name="Januszkiewicz K."/>
            <person name="Wedrychowicz H."/>
        </authorList>
    </citation>
    <scope>NUCLEOTIDE SEQUENCE [LARGE SCALE GENOMIC DNA]</scope>
    <source>
        <strain evidence="13 14">DSM 25661</strain>
    </source>
</reference>
<dbReference type="Gene3D" id="1.10.3170.10">
    <property type="entry name" value="Recbcd, chain B, domain 2"/>
    <property type="match status" value="1"/>
</dbReference>
<evidence type="ECO:0000313" key="13">
    <source>
        <dbReference type="EMBL" id="SHE68356.1"/>
    </source>
</evidence>
<keyword evidence="14" id="KW-1185">Reference proteome</keyword>
<dbReference type="EC" id="5.6.2.4" evidence="7"/>
<evidence type="ECO:0000256" key="10">
    <source>
        <dbReference type="SAM" id="Coils"/>
    </source>
</evidence>
<evidence type="ECO:0000256" key="6">
    <source>
        <dbReference type="ARBA" id="ARBA00034617"/>
    </source>
</evidence>
<dbReference type="GO" id="GO:0004527">
    <property type="term" value="F:exonuclease activity"/>
    <property type="evidence" value="ECO:0007669"/>
    <property type="project" value="UniProtKB-KW"/>
</dbReference>
<comment type="catalytic activity">
    <reaction evidence="8">
        <text>ATP + H2O = ADP + phosphate + H(+)</text>
        <dbReference type="Rhea" id="RHEA:13065"/>
        <dbReference type="ChEBI" id="CHEBI:15377"/>
        <dbReference type="ChEBI" id="CHEBI:15378"/>
        <dbReference type="ChEBI" id="CHEBI:30616"/>
        <dbReference type="ChEBI" id="CHEBI:43474"/>
        <dbReference type="ChEBI" id="CHEBI:456216"/>
        <dbReference type="EC" id="5.6.2.4"/>
    </reaction>
</comment>
<evidence type="ECO:0000259" key="12">
    <source>
        <dbReference type="PROSITE" id="PS51217"/>
    </source>
</evidence>
<keyword evidence="2 9" id="KW-0378">Hydrolase</keyword>
<evidence type="ECO:0000313" key="14">
    <source>
        <dbReference type="Proteomes" id="UP000184462"/>
    </source>
</evidence>
<dbReference type="STRING" id="1155689.SAMN05444278_10461"/>
<keyword evidence="10" id="KW-0175">Coiled coil</keyword>
<gene>
    <name evidence="13" type="ORF">SAMN05444278_10461</name>
</gene>
<accession>A0A1M4VH53</accession>
<keyword evidence="5" id="KW-0413">Isomerase</keyword>
<name>A0A1M4VH53_9FLAO</name>
<dbReference type="Proteomes" id="UP000184462">
    <property type="component" value="Unassembled WGS sequence"/>
</dbReference>
<dbReference type="PROSITE" id="PS51217">
    <property type="entry name" value="UVRD_HELICASE_CTER"/>
    <property type="match status" value="1"/>
</dbReference>
<dbReference type="GO" id="GO:0043138">
    <property type="term" value="F:3'-5' DNA helicase activity"/>
    <property type="evidence" value="ECO:0007669"/>
    <property type="project" value="UniProtKB-EC"/>
</dbReference>
<dbReference type="OrthoDB" id="9810135at2"/>
<keyword evidence="1 9" id="KW-0547">Nucleotide-binding</keyword>
<feature type="coiled-coil region" evidence="10">
    <location>
        <begin position="212"/>
        <end position="239"/>
    </location>
</feature>
<dbReference type="AlphaFoldDB" id="A0A1M4VH53"/>
<dbReference type="GO" id="GO:0005524">
    <property type="term" value="F:ATP binding"/>
    <property type="evidence" value="ECO:0007669"/>
    <property type="project" value="UniProtKB-UniRule"/>
</dbReference>